<evidence type="ECO:0000313" key="1">
    <source>
        <dbReference type="EMBL" id="XDP46535.1"/>
    </source>
</evidence>
<proteinExistence type="predicted"/>
<organism evidence="1">
    <name type="scientific">Sinomonas puerhi</name>
    <dbReference type="NCBI Taxonomy" id="3238584"/>
    <lineage>
        <taxon>Bacteria</taxon>
        <taxon>Bacillati</taxon>
        <taxon>Actinomycetota</taxon>
        <taxon>Actinomycetes</taxon>
        <taxon>Micrococcales</taxon>
        <taxon>Micrococcaceae</taxon>
        <taxon>Sinomonas</taxon>
    </lineage>
</organism>
<dbReference type="KEGG" id="spue:AB5L97_05865"/>
<dbReference type="RefSeq" id="WP_369046846.1">
    <property type="nucleotide sequence ID" value="NZ_CP163302.1"/>
</dbReference>
<dbReference type="AlphaFoldDB" id="A0AB39L665"/>
<name>A0AB39L665_9MICC</name>
<protein>
    <submittedName>
        <fullName evidence="1">Uncharacterized protein</fullName>
    </submittedName>
</protein>
<reference evidence="1" key="1">
    <citation type="submission" date="2024-07" db="EMBL/GenBank/DDBJ databases">
        <authorList>
            <person name="fu j."/>
        </authorList>
    </citation>
    <scope>NUCLEOTIDE SEQUENCE</scope>
    <source>
        <strain evidence="1">P10A9</strain>
    </source>
</reference>
<accession>A0AB39L665</accession>
<dbReference type="EMBL" id="CP163302">
    <property type="protein sequence ID" value="XDP46535.1"/>
    <property type="molecule type" value="Genomic_DNA"/>
</dbReference>
<gene>
    <name evidence="1" type="ORF">AB5L97_05865</name>
</gene>
<sequence>MQKLTIAELAAESVELLPGRETLLADFNVALISASNASLAANVLTVCSSASSAALQGIVVAQS</sequence>